<accession>A0AAD8SFW5</accession>
<keyword evidence="5" id="KW-1185">Reference proteome</keyword>
<dbReference type="GO" id="GO:0008408">
    <property type="term" value="F:3'-5' exonuclease activity"/>
    <property type="evidence" value="ECO:0007669"/>
    <property type="project" value="TreeGrafter"/>
</dbReference>
<dbReference type="GO" id="GO:0005634">
    <property type="term" value="C:nucleus"/>
    <property type="evidence" value="ECO:0007669"/>
    <property type="project" value="TreeGrafter"/>
</dbReference>
<dbReference type="InterPro" id="IPR036397">
    <property type="entry name" value="RNaseH_sf"/>
</dbReference>
<dbReference type="GO" id="GO:0005737">
    <property type="term" value="C:cytoplasm"/>
    <property type="evidence" value="ECO:0007669"/>
    <property type="project" value="TreeGrafter"/>
</dbReference>
<dbReference type="SUPFAM" id="SSF53098">
    <property type="entry name" value="Ribonuclease H-like"/>
    <property type="match status" value="1"/>
</dbReference>
<dbReference type="AlphaFoldDB" id="A0AAD8SFW5"/>
<evidence type="ECO:0000256" key="2">
    <source>
        <dbReference type="ARBA" id="ARBA00022801"/>
    </source>
</evidence>
<evidence type="ECO:0000256" key="3">
    <source>
        <dbReference type="SAM" id="MobiDB-lite"/>
    </source>
</evidence>
<evidence type="ECO:0008006" key="6">
    <source>
        <dbReference type="Google" id="ProtNLM"/>
    </source>
</evidence>
<protein>
    <recommendedName>
        <fullName evidence="6">3'-5' exonuclease domain-containing protein</fullName>
    </recommendedName>
</protein>
<dbReference type="PANTHER" id="PTHR13620">
    <property type="entry name" value="3-5 EXONUCLEASE"/>
    <property type="match status" value="1"/>
</dbReference>
<reference evidence="4" key="1">
    <citation type="submission" date="2023-07" db="EMBL/GenBank/DDBJ databases">
        <title>A chromosome-level genome assembly of Lolium multiflorum.</title>
        <authorList>
            <person name="Chen Y."/>
            <person name="Copetti D."/>
            <person name="Kolliker R."/>
            <person name="Studer B."/>
        </authorList>
    </citation>
    <scope>NUCLEOTIDE SEQUENCE</scope>
    <source>
        <strain evidence="4">02402/16</strain>
        <tissue evidence="4">Leaf</tissue>
    </source>
</reference>
<sequence>MADGGLFTLKRSVVPHGTTKVNVVYTNDPSVLEHTLKMYEQKLLEDRPRFVGLDLEYTADQVSTAVVQLAMDDHVLVYHFCRTGMGDLAAAIIDPSYKDMKTKFPTSSHYQWECMPLPEVNLRYAAIDGYVSFELYRRLKKINDGQRQAQPIPREVVCPDCKEAARLAALPPAWRDEKKQCVGTTYWEFVSYCFRHNIPFDPKNMPPWIKDPCEPTSGSPWDGGSHGEQARATAGCGELARAGPVSGWEAPTRIPDTRSANECRTWTANPWEAGTSGTGKRIKRDDDNW</sequence>
<dbReference type="Proteomes" id="UP001231189">
    <property type="component" value="Unassembled WGS sequence"/>
</dbReference>
<dbReference type="InterPro" id="IPR051132">
    <property type="entry name" value="3-5_Exonuclease_domain"/>
</dbReference>
<dbReference type="GO" id="GO:0003676">
    <property type="term" value="F:nucleic acid binding"/>
    <property type="evidence" value="ECO:0007669"/>
    <property type="project" value="InterPro"/>
</dbReference>
<proteinExistence type="predicted"/>
<feature type="region of interest" description="Disordered" evidence="3">
    <location>
        <begin position="267"/>
        <end position="289"/>
    </location>
</feature>
<dbReference type="EMBL" id="JAUUTY010000004">
    <property type="protein sequence ID" value="KAK1651412.1"/>
    <property type="molecule type" value="Genomic_DNA"/>
</dbReference>
<keyword evidence="2" id="KW-0378">Hydrolase</keyword>
<evidence type="ECO:0000256" key="1">
    <source>
        <dbReference type="ARBA" id="ARBA00022722"/>
    </source>
</evidence>
<evidence type="ECO:0000313" key="5">
    <source>
        <dbReference type="Proteomes" id="UP001231189"/>
    </source>
</evidence>
<organism evidence="4 5">
    <name type="scientific">Lolium multiflorum</name>
    <name type="common">Italian ryegrass</name>
    <name type="synonym">Lolium perenne subsp. multiflorum</name>
    <dbReference type="NCBI Taxonomy" id="4521"/>
    <lineage>
        <taxon>Eukaryota</taxon>
        <taxon>Viridiplantae</taxon>
        <taxon>Streptophyta</taxon>
        <taxon>Embryophyta</taxon>
        <taxon>Tracheophyta</taxon>
        <taxon>Spermatophyta</taxon>
        <taxon>Magnoliopsida</taxon>
        <taxon>Liliopsida</taxon>
        <taxon>Poales</taxon>
        <taxon>Poaceae</taxon>
        <taxon>BOP clade</taxon>
        <taxon>Pooideae</taxon>
        <taxon>Poodae</taxon>
        <taxon>Poeae</taxon>
        <taxon>Poeae Chloroplast Group 2 (Poeae type)</taxon>
        <taxon>Loliodinae</taxon>
        <taxon>Loliinae</taxon>
        <taxon>Lolium</taxon>
    </lineage>
</organism>
<comment type="caution">
    <text evidence="4">The sequence shown here is derived from an EMBL/GenBank/DDBJ whole genome shotgun (WGS) entry which is preliminary data.</text>
</comment>
<dbReference type="Gene3D" id="3.30.420.10">
    <property type="entry name" value="Ribonuclease H-like superfamily/Ribonuclease H"/>
    <property type="match status" value="1"/>
</dbReference>
<dbReference type="InterPro" id="IPR012337">
    <property type="entry name" value="RNaseH-like_sf"/>
</dbReference>
<gene>
    <name evidence="4" type="ORF">QYE76_069217</name>
</gene>
<feature type="region of interest" description="Disordered" evidence="3">
    <location>
        <begin position="243"/>
        <end position="262"/>
    </location>
</feature>
<keyword evidence="1" id="KW-0540">Nuclease</keyword>
<name>A0AAD8SFW5_LOLMU</name>
<evidence type="ECO:0000313" key="4">
    <source>
        <dbReference type="EMBL" id="KAK1651412.1"/>
    </source>
</evidence>
<dbReference type="PANTHER" id="PTHR13620:SF75">
    <property type="entry name" value="UBIQUITIN-LIKE DOMAIN-CONTAINING PROTEIN"/>
    <property type="match status" value="1"/>
</dbReference>